<name>A0ABX1TKW9_9GAMM</name>
<proteinExistence type="predicted"/>
<sequence>MATAPTTVPALLHELSSPLTVLISTGDLLRDKVPDTIEPFVRRLGDTSHRFGREVVELRASLEEKIDLRSSAKAAAQIRQLAADWRCYQAELSDLVVAIQAARVKLEDPLLDRILNQNLPNGLSGLTRNIDRLEAIRPEDLALPEQG</sequence>
<evidence type="ECO:0000313" key="2">
    <source>
        <dbReference type="Proteomes" id="UP000760480"/>
    </source>
</evidence>
<reference evidence="1 2" key="1">
    <citation type="submission" date="2019-03" db="EMBL/GenBank/DDBJ databases">
        <title>Metabolic reconstructions from genomes of highly enriched 'Candidatus Accumulibacter' and 'Candidatus Competibacter' bioreactor populations.</title>
        <authorList>
            <person name="Annavajhala M.K."/>
            <person name="Welles L."/>
            <person name="Abbas B."/>
            <person name="Sorokin D."/>
            <person name="Park H."/>
            <person name="Van Loosdrecht M."/>
            <person name="Chandran K."/>
        </authorList>
    </citation>
    <scope>NUCLEOTIDE SEQUENCE [LARGE SCALE GENOMIC DNA]</scope>
    <source>
        <strain evidence="1 2">SBR_G</strain>
    </source>
</reference>
<dbReference type="RefSeq" id="WP_169248010.1">
    <property type="nucleotide sequence ID" value="NZ_SPMZ01000016.1"/>
</dbReference>
<comment type="caution">
    <text evidence="1">The sequence shown here is derived from an EMBL/GenBank/DDBJ whole genome shotgun (WGS) entry which is preliminary data.</text>
</comment>
<dbReference type="EMBL" id="SPMZ01000016">
    <property type="protein sequence ID" value="NMQ18749.1"/>
    <property type="molecule type" value="Genomic_DNA"/>
</dbReference>
<gene>
    <name evidence="1" type="ORF">E4P82_05755</name>
</gene>
<accession>A0ABX1TKW9</accession>
<dbReference type="Proteomes" id="UP000760480">
    <property type="component" value="Unassembled WGS sequence"/>
</dbReference>
<evidence type="ECO:0000313" key="1">
    <source>
        <dbReference type="EMBL" id="NMQ18749.1"/>
    </source>
</evidence>
<evidence type="ECO:0008006" key="3">
    <source>
        <dbReference type="Google" id="ProtNLM"/>
    </source>
</evidence>
<protein>
    <recommendedName>
        <fullName evidence="3">Signal transduction histidine kinase dimerisation/phosphoacceptor domain-containing protein</fullName>
    </recommendedName>
</protein>
<organism evidence="1 2">
    <name type="scientific">Candidatus Competibacter phosphatis</name>
    <dbReference type="NCBI Taxonomy" id="221280"/>
    <lineage>
        <taxon>Bacteria</taxon>
        <taxon>Pseudomonadati</taxon>
        <taxon>Pseudomonadota</taxon>
        <taxon>Gammaproteobacteria</taxon>
        <taxon>Candidatus Competibacteraceae</taxon>
        <taxon>Candidatus Competibacter</taxon>
    </lineage>
</organism>
<keyword evidence="2" id="KW-1185">Reference proteome</keyword>